<evidence type="ECO:0000313" key="3">
    <source>
        <dbReference type="Proteomes" id="UP001167831"/>
    </source>
</evidence>
<protein>
    <submittedName>
        <fullName evidence="2">Uncharacterized protein</fullName>
    </submittedName>
</protein>
<proteinExistence type="predicted"/>
<dbReference type="EMBL" id="JAUEIF010000001">
    <property type="protein sequence ID" value="MDN0024048.1"/>
    <property type="molecule type" value="Genomic_DNA"/>
</dbReference>
<evidence type="ECO:0000313" key="2">
    <source>
        <dbReference type="EMBL" id="MDN0024048.1"/>
    </source>
</evidence>
<accession>A0AAW7JDW1</accession>
<comment type="caution">
    <text evidence="2">The sequence shown here is derived from an EMBL/GenBank/DDBJ whole genome shotgun (WGS) entry which is preliminary data.</text>
</comment>
<sequence>MKAGGKDGANTRTGLIYEDKVDLATFIAKQKKYTVKDCGVLNLGECVAHIFKKYAFNTFLETTGIDWRQHLSKRLLPDNAIYVIVNNTMFILEVKTQHTVGSVDEKLQTNDYKMKQYKKLLFQLNMEVEYIYILDEWFRQPKYKDVLDYVISVGCQYYFNYISLQKLGLPIPQ</sequence>
<dbReference type="Proteomes" id="UP001168478">
    <property type="component" value="Unassembled WGS sequence"/>
</dbReference>
<gene>
    <name evidence="1" type="ORF">QVN81_00705</name>
    <name evidence="2" type="ORF">QVN84_00700</name>
</gene>
<name>A0AAW7JDW1_9BACT</name>
<evidence type="ECO:0000313" key="1">
    <source>
        <dbReference type="EMBL" id="MDN0021551.1"/>
    </source>
</evidence>
<dbReference type="EMBL" id="JAUEIE010000001">
    <property type="protein sequence ID" value="MDN0021551.1"/>
    <property type="molecule type" value="Genomic_DNA"/>
</dbReference>
<dbReference type="AlphaFoldDB" id="A0AAW7JDW1"/>
<reference evidence="2" key="1">
    <citation type="submission" date="2023-06" db="EMBL/GenBank/DDBJ databases">
        <authorList>
            <person name="Zeman M."/>
            <person name="Kubasova T."/>
            <person name="Jahodarova E."/>
            <person name="Nykrynova M."/>
            <person name="Rychlik I."/>
        </authorList>
    </citation>
    <scope>NUCLEOTIDE SEQUENCE</scope>
    <source>
        <strain evidence="2">ET15</strain>
        <strain evidence="1">ET37</strain>
    </source>
</reference>
<evidence type="ECO:0000313" key="4">
    <source>
        <dbReference type="Proteomes" id="UP001168478"/>
    </source>
</evidence>
<dbReference type="Proteomes" id="UP001167831">
    <property type="component" value="Unassembled WGS sequence"/>
</dbReference>
<organism evidence="2 4">
    <name type="scientific">Leyella lascolaii</name>
    <dbReference type="NCBI Taxonomy" id="1776379"/>
    <lineage>
        <taxon>Bacteria</taxon>
        <taxon>Pseudomonadati</taxon>
        <taxon>Bacteroidota</taxon>
        <taxon>Bacteroidia</taxon>
        <taxon>Bacteroidales</taxon>
        <taxon>Prevotellaceae</taxon>
        <taxon>Leyella</taxon>
    </lineage>
</organism>
<reference evidence="2" key="2">
    <citation type="submission" date="2023-08" db="EMBL/GenBank/DDBJ databases">
        <title>Identification and characterization of horizontal gene transfer across gut microbiota members of farm animals based on homology search.</title>
        <authorList>
            <person name="Schwarzerova J."/>
            <person name="Nykrynova M."/>
            <person name="Jureckova K."/>
            <person name="Cejkova D."/>
            <person name="Rychlik I."/>
        </authorList>
    </citation>
    <scope>NUCLEOTIDE SEQUENCE</scope>
    <source>
        <strain evidence="2">ET15</strain>
        <strain evidence="1">ET37</strain>
    </source>
</reference>
<keyword evidence="3" id="KW-1185">Reference proteome</keyword>
<dbReference type="RefSeq" id="WP_289824379.1">
    <property type="nucleotide sequence ID" value="NZ_JAUEIE010000001.1"/>
</dbReference>